<dbReference type="SMART" id="SM00382">
    <property type="entry name" value="AAA"/>
    <property type="match status" value="1"/>
</dbReference>
<accession>A0A0S1SQR9</accession>
<evidence type="ECO:0000313" key="4">
    <source>
        <dbReference type="Proteomes" id="UP000069135"/>
    </source>
</evidence>
<reference evidence="3 4" key="2">
    <citation type="journal article" date="2016" name="PeerJ">
        <title>Analysis of five complete genome sequences for members of the class Peribacteria in the recently recognized Peregrinibacteria bacterial phylum.</title>
        <authorList>
            <person name="Anantharaman K."/>
            <person name="Brown C.T."/>
            <person name="Burstein D."/>
            <person name="Castelle C.J."/>
            <person name="Probst A.J."/>
            <person name="Thomas B.C."/>
            <person name="Williams K.H."/>
            <person name="Banfield J.F."/>
        </authorList>
    </citation>
    <scope>NUCLEOTIDE SEQUENCE [LARGE SCALE GENOMIC DNA]</scope>
    <source>
        <strain evidence="3">RIFOXYD1_FULL_PER-ii_59_16</strain>
    </source>
</reference>
<dbReference type="Pfam" id="PF00437">
    <property type="entry name" value="T2SSE"/>
    <property type="match status" value="1"/>
</dbReference>
<dbReference type="STRING" id="1735162.PeribacterB2_0080"/>
<dbReference type="InterPro" id="IPR050921">
    <property type="entry name" value="T4SS_GSP_E_ATPase"/>
</dbReference>
<proteinExistence type="inferred from homology"/>
<evidence type="ECO:0000259" key="2">
    <source>
        <dbReference type="SMART" id="SM00382"/>
    </source>
</evidence>
<dbReference type="PANTHER" id="PTHR30486">
    <property type="entry name" value="TWITCHING MOTILITY PROTEIN PILT"/>
    <property type="match status" value="1"/>
</dbReference>
<dbReference type="InterPro" id="IPR003593">
    <property type="entry name" value="AAA+_ATPase"/>
</dbReference>
<feature type="domain" description="AAA+ ATPase" evidence="2">
    <location>
        <begin position="124"/>
        <end position="249"/>
    </location>
</feature>
<dbReference type="Proteomes" id="UP000069135">
    <property type="component" value="Chromosome"/>
</dbReference>
<dbReference type="SUPFAM" id="SSF52540">
    <property type="entry name" value="P-loop containing nucleoside triphosphate hydrolases"/>
    <property type="match status" value="1"/>
</dbReference>
<comment type="similarity">
    <text evidence="1">Belongs to the GSP E family.</text>
</comment>
<reference evidence="4" key="1">
    <citation type="submission" date="2015-10" db="EMBL/GenBank/DDBJ databases">
        <title>Analysis of five complete genome sequences for members of the class Peribacteria in the recently recognized Peregrinibacteria bacterial phylum.</title>
        <authorList>
            <person name="Anantharaman K."/>
            <person name="Brown C.T."/>
            <person name="Burstein D."/>
            <person name="Castelle C.J."/>
            <person name="Probst A.J."/>
            <person name="Thomas B.C."/>
            <person name="Williams K.H."/>
            <person name="Banfield J.F."/>
        </authorList>
    </citation>
    <scope>NUCLEOTIDE SEQUENCE [LARGE SCALE GENOMIC DNA]</scope>
</reference>
<gene>
    <name evidence="3" type="ORF">PeribacterD1_0080</name>
</gene>
<accession>A0A0S1SHC6</accession>
<dbReference type="InterPro" id="IPR027417">
    <property type="entry name" value="P-loop_NTPase"/>
</dbReference>
<dbReference type="GO" id="GO:0016887">
    <property type="term" value="F:ATP hydrolysis activity"/>
    <property type="evidence" value="ECO:0007669"/>
    <property type="project" value="InterPro"/>
</dbReference>
<organism evidence="3 4">
    <name type="scientific">Candidatus Peribacter riflensis</name>
    <dbReference type="NCBI Taxonomy" id="1735162"/>
    <lineage>
        <taxon>Bacteria</taxon>
        <taxon>Candidatus Peregrinibacteriota</taxon>
        <taxon>Candidatus Peribacteria</taxon>
        <taxon>Candidatus Peribacterales</taxon>
        <taxon>Candidatus Peribacteraceae</taxon>
        <taxon>Candidatus Peribacter</taxon>
    </lineage>
</organism>
<dbReference type="GO" id="GO:0005524">
    <property type="term" value="F:ATP binding"/>
    <property type="evidence" value="ECO:0007669"/>
    <property type="project" value="InterPro"/>
</dbReference>
<dbReference type="InterPro" id="IPR001482">
    <property type="entry name" value="T2SS/T4SS_dom"/>
</dbReference>
<dbReference type="NCBIfam" id="TIGR01420">
    <property type="entry name" value="pilT_fam"/>
    <property type="match status" value="1"/>
</dbReference>
<dbReference type="EMBL" id="CP013065">
    <property type="protein sequence ID" value="ALM12783.1"/>
    <property type="molecule type" value="Genomic_DNA"/>
</dbReference>
<name>A0A0S1SQR9_9BACT</name>
<evidence type="ECO:0000256" key="1">
    <source>
        <dbReference type="ARBA" id="ARBA00006611"/>
    </source>
</evidence>
<dbReference type="AlphaFoldDB" id="A0A0S1SQR9"/>
<sequence>MKLTPSEVFTSAQEQHASDVHVAAGYPVLLRIDGALSPLSAEKMTAEAAEEFVRAVLGKAQWERLIQDREIDVSFVSESGVRLRVNCHFERGRPGLVARLIPVAIPSLAEVGLQGMIEPFCELQNGLILLTGPTGSGKSTSLAAMLQHINQTRAASVVTLEDPIEFVFPQGKCVIRQRELHSDFTSFPEALRHVLRQDPNVVMVGEMRDLETIAAALTLAETGHLILATLHTPNAVQTIDRIIDVFPPHQQSQIQSQLSLSLKAVIAQRLVPSAKGGRTAVREILMNTPAVANIIRDHRLQELPSVLQTGGEAGMRTFQKDAERLVKEGMITKEVAKGV</sequence>
<evidence type="ECO:0000313" key="3">
    <source>
        <dbReference type="EMBL" id="ALM12783.1"/>
    </source>
</evidence>
<accession>A0A0S1SDF9</accession>
<accession>A0A0S1SPF7</accession>
<dbReference type="Gene3D" id="3.40.50.300">
    <property type="entry name" value="P-loop containing nucleotide triphosphate hydrolases"/>
    <property type="match status" value="1"/>
</dbReference>
<dbReference type="CDD" id="cd01131">
    <property type="entry name" value="PilT"/>
    <property type="match status" value="1"/>
</dbReference>
<accession>A0A0S1ST10</accession>
<dbReference type="KEGG" id="prf:PeribacterA2_0080"/>
<dbReference type="InterPro" id="IPR006321">
    <property type="entry name" value="PilT/PilU"/>
</dbReference>
<dbReference type="PATRIC" id="fig|1735161.3.peg.78"/>
<protein>
    <submittedName>
        <fullName evidence="3">Twitching motility protein PilT</fullName>
    </submittedName>
</protein>
<dbReference type="Gene3D" id="3.30.450.90">
    <property type="match status" value="1"/>
</dbReference>